<organism evidence="1 2">
    <name type="scientific">Citrus sinensis</name>
    <name type="common">Sweet orange</name>
    <name type="synonym">Citrus aurantium var. sinensis</name>
    <dbReference type="NCBI Taxonomy" id="2711"/>
    <lineage>
        <taxon>Eukaryota</taxon>
        <taxon>Viridiplantae</taxon>
        <taxon>Streptophyta</taxon>
        <taxon>Embryophyta</taxon>
        <taxon>Tracheophyta</taxon>
        <taxon>Spermatophyta</taxon>
        <taxon>Magnoliopsida</taxon>
        <taxon>eudicotyledons</taxon>
        <taxon>Gunneridae</taxon>
        <taxon>Pentapetalae</taxon>
        <taxon>rosids</taxon>
        <taxon>malvids</taxon>
        <taxon>Sapindales</taxon>
        <taxon>Rutaceae</taxon>
        <taxon>Aurantioideae</taxon>
        <taxon>Citrus</taxon>
    </lineage>
</organism>
<accession>A0ACB8HXC7</accession>
<keyword evidence="2" id="KW-1185">Reference proteome</keyword>
<dbReference type="Proteomes" id="UP000829398">
    <property type="component" value="Chromosome 9"/>
</dbReference>
<gene>
    <name evidence="1" type="ORF">KPL71_026135</name>
</gene>
<evidence type="ECO:0000313" key="1">
    <source>
        <dbReference type="EMBL" id="KAH9679439.1"/>
    </source>
</evidence>
<proteinExistence type="predicted"/>
<protein>
    <submittedName>
        <fullName evidence="1">GDP-L-galactose phosphorylase 1</fullName>
    </submittedName>
</protein>
<comment type="caution">
    <text evidence="1">The sequence shown here is derived from an EMBL/GenBank/DDBJ whole genome shotgun (WGS) entry which is preliminary data.</text>
</comment>
<name>A0ACB8HXC7_CITSI</name>
<reference evidence="2" key="1">
    <citation type="journal article" date="2023" name="Hortic. Res.">
        <title>A chromosome-level phased genome enabling allele-level studies in sweet orange: a case study on citrus Huanglongbing tolerance.</title>
        <authorList>
            <person name="Wu B."/>
            <person name="Yu Q."/>
            <person name="Deng Z."/>
            <person name="Duan Y."/>
            <person name="Luo F."/>
            <person name="Gmitter F. Jr."/>
        </authorList>
    </citation>
    <scope>NUCLEOTIDE SEQUENCE [LARGE SCALE GENOMIC DNA]</scope>
    <source>
        <strain evidence="2">cv. Valencia</strain>
    </source>
</reference>
<dbReference type="EMBL" id="CM039178">
    <property type="protein sequence ID" value="KAH9679439.1"/>
    <property type="molecule type" value="Genomic_DNA"/>
</dbReference>
<evidence type="ECO:0000313" key="2">
    <source>
        <dbReference type="Proteomes" id="UP000829398"/>
    </source>
</evidence>
<sequence>MILRIKRVLTVVLNYQKEDMEEVAAAHHVTGTKLPLYAFKRVNKIETEMDVHGHEVREPEPPIAFLDSLILGEWKDHVRRGLFRYDITAHETKVISGQYGFIAQLNYPRHLKKRPTEFRVEKVVQPFDGNKFRFTKWGKKRCSSSLRQVKIVKVVSINVSPIKYGHVLLIPRVLECLLQRIDCVSFLLALYTAAGAGNPHFRLGYNSLGAFATINHLHFQKAPTRKIITSGGCVKISELFNYPVRGLVFEGGNSLQDLSNTVSDACICLQENNIPYNVLIVDCGKRIFLFPQLSSEFLDTQVNPSVWEINGHMVLKRKKDYEEASEENAWRFQEVNALIFEAIVCGDNANGDVAESIIGRQMQNQSLMVTWMSLTKAPVLPWCQGLQNA</sequence>